<accession>A0A8H9LR89</accession>
<dbReference type="AlphaFoldDB" id="A0A1E7ND80"/>
<name>A0A1E7ND80_KITAU</name>
<dbReference type="EMBL" id="BMUB01000005">
    <property type="protein sequence ID" value="GGU74914.1"/>
    <property type="molecule type" value="Genomic_DNA"/>
</dbReference>
<reference evidence="2" key="1">
    <citation type="journal article" date="2014" name="Int. J. Syst. Evol. Microbiol.">
        <title>Complete genome sequence of Corynebacterium casei LMG S-19264T (=DSM 44701T), isolated from a smear-ripened cheese.</title>
        <authorList>
            <consortium name="US DOE Joint Genome Institute (JGI-PGF)"/>
            <person name="Walter F."/>
            <person name="Albersmeier A."/>
            <person name="Kalinowski J."/>
            <person name="Ruckert C."/>
        </authorList>
    </citation>
    <scope>NUCLEOTIDE SEQUENCE</scope>
    <source>
        <strain evidence="2">JCM 4434</strain>
    </source>
</reference>
<reference evidence="4" key="4">
    <citation type="submission" date="2016-08" db="EMBL/GenBank/DDBJ databases">
        <title>Sequencing, assembly and comparative genomics of S. aureofaciens ATCC 10762.</title>
        <authorList>
            <person name="Gradnigo J.S."/>
            <person name="Johnson N."/>
            <person name="Somerville G.A."/>
        </authorList>
    </citation>
    <scope>NUCLEOTIDE SEQUENCE [LARGE SCALE GENOMIC DNA]</scope>
    <source>
        <strain evidence="4">ATCC 10762 / DSM 40127 / CCM 3239 / JCM 4008 / LMG 5968 / NBRC 12843 / NCIMB 8234 / A-377</strain>
    </source>
</reference>
<dbReference type="KEGG" id="kau:B6264_00895"/>
<reference evidence="3 4" key="2">
    <citation type="submission" date="2014-07" db="EMBL/GenBank/DDBJ databases">
        <authorList>
            <person name="Zhang J.E."/>
            <person name="Yang H."/>
            <person name="Guo J."/>
            <person name="Deng Z."/>
            <person name="Luo H."/>
            <person name="Luo M."/>
            <person name="Zhao B."/>
        </authorList>
    </citation>
    <scope>NUCLEOTIDE SEQUENCE [LARGE SCALE GENOMIC DNA]</scope>
    <source>
        <strain evidence="3">ATCC 10762</strain>
        <strain evidence="4">ATCC 10762 / DSM 40127 / CCM 3239 / JCM 4008 / LMG 5968 / NBRC 12843 / NCIMB 8234 / A-377</strain>
    </source>
</reference>
<accession>A0A1E7ND80</accession>
<reference evidence="2" key="5">
    <citation type="submission" date="2020-09" db="EMBL/GenBank/DDBJ databases">
        <authorList>
            <person name="Sun Q."/>
            <person name="Ohkuma M."/>
        </authorList>
    </citation>
    <scope>NUCLEOTIDE SEQUENCE</scope>
    <source>
        <strain evidence="2">JCM 4434</strain>
    </source>
</reference>
<dbReference type="OrthoDB" id="3742379at2"/>
<sequence>MLSARKPAGRFAAVASLSAGLLLTSAVTATADEPPSGGAEQCFPNVICAHAGSGGTTATPNPGGNGGGSDGGPELCSYHGVQWACYDPQWGSFDSGEGCYYRELDKQPPADDSAWGTNKPSDGSIYSKVCPQTNGGQDGAQFVFVPTGQRAKSVAELKQEAKDRVHLPAPVGRVAPSGTAVVKAPVWLWAENATPPKPGNATSGGVSVTVTARLTGATWDFGDGRTKECATAGTPYDPKYGGTASPDCGYEFTVGSGTKQNGAFTATVSTHWVADVVVTGPKPEKYTISMPPQDSEPFTVKVAEVQVLN</sequence>
<dbReference type="Proteomes" id="UP000037395">
    <property type="component" value="Unassembled WGS sequence"/>
</dbReference>
<dbReference type="EMBL" id="JPRF03000013">
    <property type="protein sequence ID" value="OEV38635.1"/>
    <property type="molecule type" value="Genomic_DNA"/>
</dbReference>
<keyword evidence="4" id="KW-1185">Reference proteome</keyword>
<comment type="caution">
    <text evidence="3">The sequence shown here is derived from an EMBL/GenBank/DDBJ whole genome shotgun (WGS) entry which is preliminary data.</text>
</comment>
<evidence type="ECO:0000313" key="2">
    <source>
        <dbReference type="EMBL" id="GGU74914.1"/>
    </source>
</evidence>
<protein>
    <submittedName>
        <fullName evidence="2">ATP/GTP-binding protein</fullName>
    </submittedName>
</protein>
<dbReference type="Proteomes" id="UP000610124">
    <property type="component" value="Unassembled WGS sequence"/>
</dbReference>
<organism evidence="3 4">
    <name type="scientific">Kitasatospora aureofaciens</name>
    <name type="common">Streptomyces aureofaciens</name>
    <dbReference type="NCBI Taxonomy" id="1894"/>
    <lineage>
        <taxon>Bacteria</taxon>
        <taxon>Bacillati</taxon>
        <taxon>Actinomycetota</taxon>
        <taxon>Actinomycetes</taxon>
        <taxon>Kitasatosporales</taxon>
        <taxon>Streptomycetaceae</taxon>
        <taxon>Kitasatospora</taxon>
    </lineage>
</organism>
<gene>
    <name evidence="2" type="ORF">GCM10010502_28480</name>
    <name evidence="3" type="ORF">HS99_0020480</name>
</gene>
<feature type="chain" id="PRO_5015064155" evidence="1">
    <location>
        <begin position="32"/>
        <end position="309"/>
    </location>
</feature>
<reference evidence="3" key="3">
    <citation type="submission" date="2016-08" db="EMBL/GenBank/DDBJ databases">
        <title>Sequencing, Assembly and Comparative Genomics of S. aureofaciens ATCC 10762.</title>
        <authorList>
            <person name="Gradnigo J.S."/>
            <person name="Johnson N."/>
            <person name="Somerville G.A."/>
        </authorList>
    </citation>
    <scope>NUCLEOTIDE SEQUENCE [LARGE SCALE GENOMIC DNA]</scope>
    <source>
        <strain evidence="3">ATCC 10762</strain>
    </source>
</reference>
<proteinExistence type="predicted"/>
<evidence type="ECO:0000313" key="3">
    <source>
        <dbReference type="EMBL" id="OEV38635.1"/>
    </source>
</evidence>
<keyword evidence="1" id="KW-0732">Signal</keyword>
<dbReference type="GeneID" id="97485939"/>
<dbReference type="RefSeq" id="WP_030551425.1">
    <property type="nucleotide sequence ID" value="NZ_BMUB01000005.1"/>
</dbReference>
<evidence type="ECO:0000256" key="1">
    <source>
        <dbReference type="SAM" id="SignalP"/>
    </source>
</evidence>
<feature type="signal peptide" evidence="1">
    <location>
        <begin position="1"/>
        <end position="31"/>
    </location>
</feature>
<evidence type="ECO:0000313" key="4">
    <source>
        <dbReference type="Proteomes" id="UP000037395"/>
    </source>
</evidence>